<dbReference type="Pfam" id="PF01726">
    <property type="entry name" value="LexA_DNA_bind"/>
    <property type="match status" value="1"/>
</dbReference>
<dbReference type="GO" id="GO:0006508">
    <property type="term" value="P:proteolysis"/>
    <property type="evidence" value="ECO:0007669"/>
    <property type="project" value="InterPro"/>
</dbReference>
<dbReference type="GO" id="GO:0004252">
    <property type="term" value="F:serine-type endopeptidase activity"/>
    <property type="evidence" value="ECO:0007669"/>
    <property type="project" value="InterPro"/>
</dbReference>
<dbReference type="OrthoDB" id="7950442at2"/>
<dbReference type="EMBL" id="PDKW01000042">
    <property type="protein sequence ID" value="PGH56074.1"/>
    <property type="molecule type" value="Genomic_DNA"/>
</dbReference>
<evidence type="ECO:0000259" key="1">
    <source>
        <dbReference type="Pfam" id="PF01726"/>
    </source>
</evidence>
<proteinExistence type="predicted"/>
<dbReference type="InterPro" id="IPR006199">
    <property type="entry name" value="LexA_DNA-bd_dom"/>
</dbReference>
<comment type="caution">
    <text evidence="2">The sequence shown here is derived from an EMBL/GenBank/DDBJ whole genome shotgun (WGS) entry which is preliminary data.</text>
</comment>
<dbReference type="AlphaFoldDB" id="A0A2B8B464"/>
<sequence length="112" mass="12413">MARTIRQLQARNIVLEAEVERLKSQLAAKEPKRPIRTGLTPKQGLLLDFIARYQREHRGVSPSFDEMAKAVGLASKSGVHRLIECLVERGALERLPSQARALRVIASTGSAE</sequence>
<keyword evidence="3" id="KW-1185">Reference proteome</keyword>
<dbReference type="SUPFAM" id="SSF46785">
    <property type="entry name" value="Winged helix' DNA-binding domain"/>
    <property type="match status" value="1"/>
</dbReference>
<protein>
    <recommendedName>
        <fullName evidence="1">LexA repressor DNA-binding domain-containing protein</fullName>
    </recommendedName>
</protein>
<dbReference type="Proteomes" id="UP000225379">
    <property type="component" value="Unassembled WGS sequence"/>
</dbReference>
<evidence type="ECO:0000313" key="3">
    <source>
        <dbReference type="Proteomes" id="UP000225379"/>
    </source>
</evidence>
<accession>A0A2B8B464</accession>
<dbReference type="InterPro" id="IPR036390">
    <property type="entry name" value="WH_DNA-bd_sf"/>
</dbReference>
<dbReference type="InterPro" id="IPR036388">
    <property type="entry name" value="WH-like_DNA-bd_sf"/>
</dbReference>
<organism evidence="2 3">
    <name type="scientific">Azospirillum palustre</name>
    <dbReference type="NCBI Taxonomy" id="2044885"/>
    <lineage>
        <taxon>Bacteria</taxon>
        <taxon>Pseudomonadati</taxon>
        <taxon>Pseudomonadota</taxon>
        <taxon>Alphaproteobacteria</taxon>
        <taxon>Rhodospirillales</taxon>
        <taxon>Azospirillaceae</taxon>
        <taxon>Azospirillum</taxon>
    </lineage>
</organism>
<gene>
    <name evidence="2" type="ORF">CRT60_21885</name>
</gene>
<name>A0A2B8B464_9PROT</name>
<dbReference type="Gene3D" id="1.10.10.10">
    <property type="entry name" value="Winged helix-like DNA-binding domain superfamily/Winged helix DNA-binding domain"/>
    <property type="match status" value="1"/>
</dbReference>
<reference evidence="3" key="1">
    <citation type="submission" date="2017-10" db="EMBL/GenBank/DDBJ databases">
        <authorList>
            <person name="Kravchenko I.K."/>
            <person name="Grouzdev D.S."/>
        </authorList>
    </citation>
    <scope>NUCLEOTIDE SEQUENCE [LARGE SCALE GENOMIC DNA]</scope>
    <source>
        <strain evidence="3">B2</strain>
    </source>
</reference>
<feature type="domain" description="LexA repressor DNA-binding" evidence="1">
    <location>
        <begin position="37"/>
        <end position="101"/>
    </location>
</feature>
<evidence type="ECO:0000313" key="2">
    <source>
        <dbReference type="EMBL" id="PGH56074.1"/>
    </source>
</evidence>